<organism evidence="2 4">
    <name type="scientific">Chryseobacterium jejuense</name>
    <dbReference type="NCBI Taxonomy" id="445960"/>
    <lineage>
        <taxon>Bacteria</taxon>
        <taxon>Pseudomonadati</taxon>
        <taxon>Bacteroidota</taxon>
        <taxon>Flavobacteriia</taxon>
        <taxon>Flavobacteriales</taxon>
        <taxon>Weeksellaceae</taxon>
        <taxon>Chryseobacterium group</taxon>
        <taxon>Chryseobacterium</taxon>
    </lineage>
</organism>
<reference evidence="1 3" key="1">
    <citation type="submission" date="2016-10" db="EMBL/GenBank/DDBJ databases">
        <authorList>
            <person name="Varghese N."/>
            <person name="Submissions S."/>
        </authorList>
    </citation>
    <scope>NUCLEOTIDE SEQUENCE [LARGE SCALE GENOMIC DNA]</scope>
    <source>
        <strain evidence="1 3">DSM 19299</strain>
    </source>
</reference>
<sequence length="206" mass="23632">MKLSITITIFATIILSSCSEKFQKLSSKESDPENLLKKIKPNNNVSYWQVEYFPDFVDETEGPNIIFSKGNYSIETTVKPPNNTNDWNGFFTGCQPLFCAYRIVYLENDIWKTAKSEEDLKNFIGIIDNEYEAFLIGKINDYEIDSYSPEGNGFIKDKNGYNVKMMKYNSCPESKESFTLFINNSGKITATKSNGFYLKSKNCIVY</sequence>
<dbReference type="OrthoDB" id="768050at2"/>
<dbReference type="RefSeq" id="WP_089738354.1">
    <property type="nucleotide sequence ID" value="NZ_FNEG01000006.1"/>
</dbReference>
<dbReference type="Proteomes" id="UP000199426">
    <property type="component" value="Unassembled WGS sequence"/>
</dbReference>
<dbReference type="AlphaFoldDB" id="A0A2X2WZ99"/>
<accession>A0A2X2WZ99</accession>
<gene>
    <name evidence="2" type="ORF">NCTC13492_03209</name>
    <name evidence="1" type="ORF">SAMN05421542_3860</name>
</gene>
<proteinExistence type="predicted"/>
<dbReference type="Proteomes" id="UP000251670">
    <property type="component" value="Unassembled WGS sequence"/>
</dbReference>
<dbReference type="EMBL" id="FNEG01000006">
    <property type="protein sequence ID" value="SDJ57564.1"/>
    <property type="molecule type" value="Genomic_DNA"/>
</dbReference>
<protein>
    <recommendedName>
        <fullName evidence="5">Lipoprotein</fullName>
    </recommendedName>
</protein>
<evidence type="ECO:0000313" key="1">
    <source>
        <dbReference type="EMBL" id="SDJ57564.1"/>
    </source>
</evidence>
<evidence type="ECO:0000313" key="4">
    <source>
        <dbReference type="Proteomes" id="UP000251670"/>
    </source>
</evidence>
<dbReference type="STRING" id="445960.SAMN05421542_3860"/>
<dbReference type="PROSITE" id="PS51257">
    <property type="entry name" value="PROKAR_LIPOPROTEIN"/>
    <property type="match status" value="1"/>
</dbReference>
<dbReference type="EMBL" id="UAWB01000012">
    <property type="protein sequence ID" value="SQB46146.1"/>
    <property type="molecule type" value="Genomic_DNA"/>
</dbReference>
<keyword evidence="3" id="KW-1185">Reference proteome</keyword>
<evidence type="ECO:0000313" key="2">
    <source>
        <dbReference type="EMBL" id="SQB46146.1"/>
    </source>
</evidence>
<name>A0A2X2WZ99_CHRJE</name>
<evidence type="ECO:0008006" key="5">
    <source>
        <dbReference type="Google" id="ProtNLM"/>
    </source>
</evidence>
<reference evidence="2 4" key="2">
    <citation type="submission" date="2018-06" db="EMBL/GenBank/DDBJ databases">
        <authorList>
            <consortium name="Pathogen Informatics"/>
            <person name="Doyle S."/>
        </authorList>
    </citation>
    <scope>NUCLEOTIDE SEQUENCE [LARGE SCALE GENOMIC DNA]</scope>
    <source>
        <strain evidence="2 4">NCTC13492</strain>
    </source>
</reference>
<evidence type="ECO:0000313" key="3">
    <source>
        <dbReference type="Proteomes" id="UP000199426"/>
    </source>
</evidence>